<dbReference type="Proteomes" id="UP000215914">
    <property type="component" value="Unassembled WGS sequence"/>
</dbReference>
<organism evidence="2 3">
    <name type="scientific">Helianthus annuus</name>
    <name type="common">Common sunflower</name>
    <dbReference type="NCBI Taxonomy" id="4232"/>
    <lineage>
        <taxon>Eukaryota</taxon>
        <taxon>Viridiplantae</taxon>
        <taxon>Streptophyta</taxon>
        <taxon>Embryophyta</taxon>
        <taxon>Tracheophyta</taxon>
        <taxon>Spermatophyta</taxon>
        <taxon>Magnoliopsida</taxon>
        <taxon>eudicotyledons</taxon>
        <taxon>Gunneridae</taxon>
        <taxon>Pentapetalae</taxon>
        <taxon>asterids</taxon>
        <taxon>campanulids</taxon>
        <taxon>Asterales</taxon>
        <taxon>Asteraceae</taxon>
        <taxon>Asteroideae</taxon>
        <taxon>Heliantheae alliance</taxon>
        <taxon>Heliantheae</taxon>
        <taxon>Helianthus</taxon>
    </lineage>
</organism>
<dbReference type="EMBL" id="MNCJ02000327">
    <property type="protein sequence ID" value="KAF5777305.1"/>
    <property type="molecule type" value="Genomic_DNA"/>
</dbReference>
<sequence>MSLRRRVFFLVLVTAIMLLVRGTSAARVPKGDTELWISRLPRGPVPPSGPSQCHNMLDPYSQSQYVSPQDQDPIIMCP</sequence>
<feature type="chain" id="PRO_5039944480" evidence="1">
    <location>
        <begin position="26"/>
        <end position="78"/>
    </location>
</feature>
<keyword evidence="3" id="KW-1185">Reference proteome</keyword>
<name>A0A9K3MVA8_HELAN</name>
<evidence type="ECO:0000313" key="3">
    <source>
        <dbReference type="Proteomes" id="UP000215914"/>
    </source>
</evidence>
<evidence type="ECO:0000256" key="1">
    <source>
        <dbReference type="SAM" id="SignalP"/>
    </source>
</evidence>
<reference evidence="2" key="1">
    <citation type="journal article" date="2017" name="Nature">
        <title>The sunflower genome provides insights into oil metabolism, flowering and Asterid evolution.</title>
        <authorList>
            <person name="Badouin H."/>
            <person name="Gouzy J."/>
            <person name="Grassa C.J."/>
            <person name="Murat F."/>
            <person name="Staton S.E."/>
            <person name="Cottret L."/>
            <person name="Lelandais-Briere C."/>
            <person name="Owens G.L."/>
            <person name="Carrere S."/>
            <person name="Mayjonade B."/>
            <person name="Legrand L."/>
            <person name="Gill N."/>
            <person name="Kane N.C."/>
            <person name="Bowers J.E."/>
            <person name="Hubner S."/>
            <person name="Bellec A."/>
            <person name="Berard A."/>
            <person name="Berges H."/>
            <person name="Blanchet N."/>
            <person name="Boniface M.C."/>
            <person name="Brunel D."/>
            <person name="Catrice O."/>
            <person name="Chaidir N."/>
            <person name="Claudel C."/>
            <person name="Donnadieu C."/>
            <person name="Faraut T."/>
            <person name="Fievet G."/>
            <person name="Helmstetter N."/>
            <person name="King M."/>
            <person name="Knapp S.J."/>
            <person name="Lai Z."/>
            <person name="Le Paslier M.C."/>
            <person name="Lippi Y."/>
            <person name="Lorenzon L."/>
            <person name="Mandel J.R."/>
            <person name="Marage G."/>
            <person name="Marchand G."/>
            <person name="Marquand E."/>
            <person name="Bret-Mestries E."/>
            <person name="Morien E."/>
            <person name="Nambeesan S."/>
            <person name="Nguyen T."/>
            <person name="Pegot-Espagnet P."/>
            <person name="Pouilly N."/>
            <person name="Raftis F."/>
            <person name="Sallet E."/>
            <person name="Schiex T."/>
            <person name="Thomas J."/>
            <person name="Vandecasteele C."/>
            <person name="Vares D."/>
            <person name="Vear F."/>
            <person name="Vautrin S."/>
            <person name="Crespi M."/>
            <person name="Mangin B."/>
            <person name="Burke J.M."/>
            <person name="Salse J."/>
            <person name="Munos S."/>
            <person name="Vincourt P."/>
            <person name="Rieseberg L.H."/>
            <person name="Langlade N.B."/>
        </authorList>
    </citation>
    <scope>NUCLEOTIDE SEQUENCE</scope>
    <source>
        <tissue evidence="2">Leaves</tissue>
    </source>
</reference>
<keyword evidence="1" id="KW-0732">Signal</keyword>
<dbReference type="Gramene" id="mRNA:HanXRQr2_Chr12g0534111">
    <property type="protein sequence ID" value="CDS:HanXRQr2_Chr12g0534111.1"/>
    <property type="gene ID" value="HanXRQr2_Chr12g0534111"/>
</dbReference>
<dbReference type="AlphaFoldDB" id="A0A9K3MVA8"/>
<accession>A0A9K3MVA8</accession>
<gene>
    <name evidence="2" type="ORF">HanXRQr2_Chr12g0534111</name>
</gene>
<feature type="signal peptide" evidence="1">
    <location>
        <begin position="1"/>
        <end position="25"/>
    </location>
</feature>
<comment type="caution">
    <text evidence="2">The sequence shown here is derived from an EMBL/GenBank/DDBJ whole genome shotgun (WGS) entry which is preliminary data.</text>
</comment>
<reference evidence="2" key="2">
    <citation type="submission" date="2020-06" db="EMBL/GenBank/DDBJ databases">
        <title>Helianthus annuus Genome sequencing and assembly Release 2.</title>
        <authorList>
            <person name="Gouzy J."/>
            <person name="Langlade N."/>
            <person name="Munos S."/>
        </authorList>
    </citation>
    <scope>NUCLEOTIDE SEQUENCE</scope>
    <source>
        <tissue evidence="2">Leaves</tissue>
    </source>
</reference>
<protein>
    <submittedName>
        <fullName evidence="2">Uncharacterized protein</fullName>
    </submittedName>
</protein>
<evidence type="ECO:0000313" key="2">
    <source>
        <dbReference type="EMBL" id="KAF5777305.1"/>
    </source>
</evidence>
<proteinExistence type="predicted"/>